<feature type="region of interest" description="Disordered" evidence="1">
    <location>
        <begin position="44"/>
        <end position="108"/>
    </location>
</feature>
<feature type="compositionally biased region" description="Polar residues" evidence="1">
    <location>
        <begin position="66"/>
        <end position="93"/>
    </location>
</feature>
<dbReference type="EMBL" id="JAVFKD010000014">
    <property type="protein sequence ID" value="KAK5989776.1"/>
    <property type="molecule type" value="Genomic_DNA"/>
</dbReference>
<reference evidence="2 3" key="1">
    <citation type="submission" date="2024-01" db="EMBL/GenBank/DDBJ databases">
        <title>Complete genome of Cladobotryum mycophilum ATHUM6906.</title>
        <authorList>
            <person name="Christinaki A.C."/>
            <person name="Myridakis A.I."/>
            <person name="Kouvelis V.N."/>
        </authorList>
    </citation>
    <scope>NUCLEOTIDE SEQUENCE [LARGE SCALE GENOMIC DNA]</scope>
    <source>
        <strain evidence="2 3">ATHUM6906</strain>
    </source>
</reference>
<gene>
    <name evidence="2" type="ORF">PT974_08037</name>
</gene>
<organism evidence="2 3">
    <name type="scientific">Cladobotryum mycophilum</name>
    <dbReference type="NCBI Taxonomy" id="491253"/>
    <lineage>
        <taxon>Eukaryota</taxon>
        <taxon>Fungi</taxon>
        <taxon>Dikarya</taxon>
        <taxon>Ascomycota</taxon>
        <taxon>Pezizomycotina</taxon>
        <taxon>Sordariomycetes</taxon>
        <taxon>Hypocreomycetidae</taxon>
        <taxon>Hypocreales</taxon>
        <taxon>Hypocreaceae</taxon>
        <taxon>Cladobotryum</taxon>
    </lineage>
</organism>
<comment type="caution">
    <text evidence="2">The sequence shown here is derived from an EMBL/GenBank/DDBJ whole genome shotgun (WGS) entry which is preliminary data.</text>
</comment>
<protein>
    <submittedName>
        <fullName evidence="2">Uncharacterized protein</fullName>
    </submittedName>
</protein>
<evidence type="ECO:0000313" key="3">
    <source>
        <dbReference type="Proteomes" id="UP001338125"/>
    </source>
</evidence>
<evidence type="ECO:0000313" key="2">
    <source>
        <dbReference type="EMBL" id="KAK5989776.1"/>
    </source>
</evidence>
<sequence>MEASITEILKELPHLKGELRAASNDSNLSLSANGDFDTASMAKATQIPTSSTSHDLRQRADDPNRSEPTSTPVSRQASTPIDDNPRNAFNNNEILEGRQPNRGKSKRKSDGILRLVAGLSKSQIAGLKAFLGEVSPLAGRKRKRLLSPENEEDTARCYNMEGYTMEEIADPVVVKMMGDVRYDFARACENCPRFPKGFHVRPENDGSLTLRDDLYPDGYQEGDQDTEEGQIHGIQYRKAVESLIKVANEECRSQGLWDCRMLLSEQMDATLIAGDGKGRGKMVAGE</sequence>
<dbReference type="Proteomes" id="UP001338125">
    <property type="component" value="Unassembled WGS sequence"/>
</dbReference>
<evidence type="ECO:0000256" key="1">
    <source>
        <dbReference type="SAM" id="MobiDB-lite"/>
    </source>
</evidence>
<accession>A0ABR0SD63</accession>
<keyword evidence="3" id="KW-1185">Reference proteome</keyword>
<proteinExistence type="predicted"/>
<feature type="region of interest" description="Disordered" evidence="1">
    <location>
        <begin position="209"/>
        <end position="228"/>
    </location>
</feature>
<feature type="compositionally biased region" description="Basic and acidic residues" evidence="1">
    <location>
        <begin position="54"/>
        <end position="65"/>
    </location>
</feature>
<name>A0ABR0SD63_9HYPO</name>